<organism evidence="6 7">
    <name type="scientific">Ruminococcus albus SY3</name>
    <dbReference type="NCBI Taxonomy" id="1341156"/>
    <lineage>
        <taxon>Bacteria</taxon>
        <taxon>Bacillati</taxon>
        <taxon>Bacillota</taxon>
        <taxon>Clostridia</taxon>
        <taxon>Eubacteriales</taxon>
        <taxon>Oscillospiraceae</taxon>
        <taxon>Ruminococcus</taxon>
    </lineage>
</organism>
<dbReference type="InterPro" id="IPR001789">
    <property type="entry name" value="Sig_transdc_resp-reg_receiver"/>
</dbReference>
<feature type="domain" description="Response regulatory" evidence="4">
    <location>
        <begin position="2"/>
        <end position="118"/>
    </location>
</feature>
<feature type="domain" description="HTH LytTR-type" evidence="5">
    <location>
        <begin position="127"/>
        <end position="226"/>
    </location>
</feature>
<dbReference type="GO" id="GO:0000156">
    <property type="term" value="F:phosphorelay response regulator activity"/>
    <property type="evidence" value="ECO:0007669"/>
    <property type="project" value="InterPro"/>
</dbReference>
<dbReference type="Proteomes" id="UP000021369">
    <property type="component" value="Unassembled WGS sequence"/>
</dbReference>
<dbReference type="GO" id="GO:0003677">
    <property type="term" value="F:DNA binding"/>
    <property type="evidence" value="ECO:0007669"/>
    <property type="project" value="InterPro"/>
</dbReference>
<dbReference type="EMBL" id="JEOB01000002">
    <property type="protein sequence ID" value="EXM39261.1"/>
    <property type="molecule type" value="Genomic_DNA"/>
</dbReference>
<dbReference type="InterPro" id="IPR007492">
    <property type="entry name" value="LytTR_DNA-bd_dom"/>
</dbReference>
<dbReference type="OrthoDB" id="1839448at2"/>
<dbReference type="PROSITE" id="PS50110">
    <property type="entry name" value="RESPONSE_REGULATORY"/>
    <property type="match status" value="1"/>
</dbReference>
<name>A0A011VVH1_RUMAL</name>
<evidence type="ECO:0000313" key="6">
    <source>
        <dbReference type="EMBL" id="EXM39261.1"/>
    </source>
</evidence>
<dbReference type="AlphaFoldDB" id="A0A011VVH1"/>
<dbReference type="SUPFAM" id="SSF52172">
    <property type="entry name" value="CheY-like"/>
    <property type="match status" value="1"/>
</dbReference>
<dbReference type="InterPro" id="IPR011006">
    <property type="entry name" value="CheY-like_superfamily"/>
</dbReference>
<reference evidence="6 7" key="1">
    <citation type="submission" date="2013-06" db="EMBL/GenBank/DDBJ databases">
        <title>Rumen cellulosomics: divergent fiber-degrading strategies revealed by comparative genome-wide analysis of six Ruminococcal strains.</title>
        <authorList>
            <person name="Dassa B."/>
            <person name="Borovok I."/>
            <person name="Lamed R."/>
            <person name="Flint H."/>
            <person name="Yeoman C.J."/>
            <person name="White B."/>
            <person name="Bayer E.A."/>
        </authorList>
    </citation>
    <scope>NUCLEOTIDE SEQUENCE [LARGE SCALE GENOMIC DNA]</scope>
    <source>
        <strain evidence="6 7">SY3</strain>
    </source>
</reference>
<dbReference type="PROSITE" id="PS50930">
    <property type="entry name" value="HTH_LYTTR"/>
    <property type="match status" value="1"/>
</dbReference>
<evidence type="ECO:0000256" key="3">
    <source>
        <dbReference type="PROSITE-ProRule" id="PRU00169"/>
    </source>
</evidence>
<comment type="caution">
    <text evidence="6">The sequence shown here is derived from an EMBL/GenBank/DDBJ whole genome shotgun (WGS) entry which is preliminary data.</text>
</comment>
<dbReference type="SMART" id="SM00850">
    <property type="entry name" value="LytTR"/>
    <property type="match status" value="1"/>
</dbReference>
<accession>A0A011VVH1</accession>
<dbReference type="InterPro" id="IPR046947">
    <property type="entry name" value="LytR-like"/>
</dbReference>
<evidence type="ECO:0000313" key="7">
    <source>
        <dbReference type="Proteomes" id="UP000021369"/>
    </source>
</evidence>
<evidence type="ECO:0000256" key="2">
    <source>
        <dbReference type="ARBA" id="ARBA00024867"/>
    </source>
</evidence>
<proteinExistence type="predicted"/>
<dbReference type="PATRIC" id="fig|1341156.4.peg.889"/>
<dbReference type="Gene3D" id="3.40.50.2300">
    <property type="match status" value="1"/>
</dbReference>
<evidence type="ECO:0000259" key="5">
    <source>
        <dbReference type="PROSITE" id="PS50930"/>
    </source>
</evidence>
<dbReference type="SMART" id="SM00448">
    <property type="entry name" value="REC"/>
    <property type="match status" value="1"/>
</dbReference>
<feature type="modified residue" description="4-aspartylphosphate" evidence="3">
    <location>
        <position position="55"/>
    </location>
</feature>
<dbReference type="Pfam" id="PF00072">
    <property type="entry name" value="Response_reg"/>
    <property type="match status" value="1"/>
</dbReference>
<dbReference type="PANTHER" id="PTHR37299:SF1">
    <property type="entry name" value="STAGE 0 SPORULATION PROTEIN A HOMOLOG"/>
    <property type="match status" value="1"/>
</dbReference>
<dbReference type="Gene3D" id="2.40.50.1020">
    <property type="entry name" value="LytTr DNA-binding domain"/>
    <property type="match status" value="1"/>
</dbReference>
<dbReference type="Pfam" id="PF04397">
    <property type="entry name" value="LytTR"/>
    <property type="match status" value="1"/>
</dbReference>
<comment type="function">
    <text evidence="2">May play the central regulatory role in sporulation. It may be an element of the effector pathway responsible for the activation of sporulation genes in response to nutritional stress. Spo0A may act in concert with spo0H (a sigma factor) to control the expression of some genes that are critical to the sporulation process.</text>
</comment>
<keyword evidence="7" id="KW-1185">Reference proteome</keyword>
<keyword evidence="3" id="KW-0597">Phosphoprotein</keyword>
<sequence>MKIAICDDQMVIHTELKKHLESYAQKRNLIMIYNDFTNGLDLIGSQNEYDIIFMDYQMAEIDGLETARQIRKKNTETAIIFLTSFPDIVFDTFEVNAYRFLVKPIDDDKLASALDSYLADNDESNFLLIKTDEENKKLNINDIIYIEAADKYCNIRTNEGTVLYKKTLSEIENMLPEDKFFRCHRTYLAGFRHIVSHTSTDILFDNKERALISRLKLTPFKKAFTGYIKRYNFRKEC</sequence>
<dbReference type="PANTHER" id="PTHR37299">
    <property type="entry name" value="TRANSCRIPTIONAL REGULATOR-RELATED"/>
    <property type="match status" value="1"/>
</dbReference>
<protein>
    <recommendedName>
        <fullName evidence="1">Stage 0 sporulation protein A homolog</fullName>
    </recommendedName>
</protein>
<gene>
    <name evidence="6" type="ORF">RASY3_04630</name>
</gene>
<evidence type="ECO:0000259" key="4">
    <source>
        <dbReference type="PROSITE" id="PS50110"/>
    </source>
</evidence>
<evidence type="ECO:0000256" key="1">
    <source>
        <dbReference type="ARBA" id="ARBA00018672"/>
    </source>
</evidence>
<dbReference type="RefSeq" id="WP_024858018.1">
    <property type="nucleotide sequence ID" value="NZ_JEOB01000002.1"/>
</dbReference>